<protein>
    <submittedName>
        <fullName evidence="2">Uncharacterized protein</fullName>
    </submittedName>
</protein>
<keyword evidence="1" id="KW-0812">Transmembrane</keyword>
<dbReference type="Proteomes" id="UP000535415">
    <property type="component" value="Unassembled WGS sequence"/>
</dbReference>
<reference evidence="2 3" key="1">
    <citation type="submission" date="2020-08" db="EMBL/GenBank/DDBJ databases">
        <title>Genomic Encyclopedia of Type Strains, Phase IV (KMG-IV): sequencing the most valuable type-strain genomes for metagenomic binning, comparative biology and taxonomic classification.</title>
        <authorList>
            <person name="Goeker M."/>
        </authorList>
    </citation>
    <scope>NUCLEOTIDE SEQUENCE [LARGE SCALE GENOMIC DNA]</scope>
    <source>
        <strain evidence="2 3">DSM 101064</strain>
    </source>
</reference>
<comment type="caution">
    <text evidence="2">The sequence shown here is derived from an EMBL/GenBank/DDBJ whole genome shotgun (WGS) entry which is preliminary data.</text>
</comment>
<organism evidence="2 3">
    <name type="scientific">Yoonia ponticola</name>
    <dbReference type="NCBI Taxonomy" id="1524255"/>
    <lineage>
        <taxon>Bacteria</taxon>
        <taxon>Pseudomonadati</taxon>
        <taxon>Pseudomonadota</taxon>
        <taxon>Alphaproteobacteria</taxon>
        <taxon>Rhodobacterales</taxon>
        <taxon>Paracoccaceae</taxon>
        <taxon>Yoonia</taxon>
    </lineage>
</organism>
<feature type="transmembrane region" description="Helical" evidence="1">
    <location>
        <begin position="6"/>
        <end position="22"/>
    </location>
</feature>
<name>A0A7W9BLH8_9RHOB</name>
<evidence type="ECO:0000313" key="3">
    <source>
        <dbReference type="Proteomes" id="UP000535415"/>
    </source>
</evidence>
<keyword evidence="1" id="KW-0472">Membrane</keyword>
<dbReference type="RefSeq" id="WP_183529056.1">
    <property type="nucleotide sequence ID" value="NZ_JACIJM010000005.1"/>
</dbReference>
<keyword evidence="1" id="KW-1133">Transmembrane helix</keyword>
<dbReference type="AlphaFoldDB" id="A0A7W9BLH8"/>
<evidence type="ECO:0000256" key="1">
    <source>
        <dbReference type="SAM" id="Phobius"/>
    </source>
</evidence>
<dbReference type="EMBL" id="JACIJM010000005">
    <property type="protein sequence ID" value="MBB5722630.1"/>
    <property type="molecule type" value="Genomic_DNA"/>
</dbReference>
<evidence type="ECO:0000313" key="2">
    <source>
        <dbReference type="EMBL" id="MBB5722630.1"/>
    </source>
</evidence>
<accession>A0A7W9BLH8</accession>
<sequence>MNVQMFGGSVTSILIALYGKLYRSRRALLISMEPMRAIAVKQTGAGGRREHDILDINADGNETVTKCLYGPVHHIVG</sequence>
<proteinExistence type="predicted"/>
<gene>
    <name evidence="2" type="ORF">FHS72_002256</name>
</gene>
<keyword evidence="3" id="KW-1185">Reference proteome</keyword>